<dbReference type="PATRIC" id="fig|1328313.3.peg.2060"/>
<dbReference type="OrthoDB" id="6988449at2"/>
<dbReference type="InterPro" id="IPR005119">
    <property type="entry name" value="LysR_subst-bd"/>
</dbReference>
<evidence type="ECO:0000313" key="7">
    <source>
        <dbReference type="Proteomes" id="UP000019276"/>
    </source>
</evidence>
<dbReference type="AlphaFoldDB" id="W7QPZ5"/>
<evidence type="ECO:0000256" key="4">
    <source>
        <dbReference type="ARBA" id="ARBA00023163"/>
    </source>
</evidence>
<evidence type="ECO:0000259" key="5">
    <source>
        <dbReference type="PROSITE" id="PS50931"/>
    </source>
</evidence>
<organism evidence="6 7">
    <name type="scientific">Catenovulum agarivorans DS-2</name>
    <dbReference type="NCBI Taxonomy" id="1328313"/>
    <lineage>
        <taxon>Bacteria</taxon>
        <taxon>Pseudomonadati</taxon>
        <taxon>Pseudomonadota</taxon>
        <taxon>Gammaproteobacteria</taxon>
        <taxon>Alteromonadales</taxon>
        <taxon>Alteromonadaceae</taxon>
        <taxon>Catenovulum</taxon>
    </lineage>
</organism>
<evidence type="ECO:0000256" key="2">
    <source>
        <dbReference type="ARBA" id="ARBA00023015"/>
    </source>
</evidence>
<dbReference type="InterPro" id="IPR000847">
    <property type="entry name" value="LysR_HTH_N"/>
</dbReference>
<dbReference type="Gene3D" id="3.40.190.290">
    <property type="match status" value="1"/>
</dbReference>
<dbReference type="PANTHER" id="PTHR30126">
    <property type="entry name" value="HTH-TYPE TRANSCRIPTIONAL REGULATOR"/>
    <property type="match status" value="1"/>
</dbReference>
<keyword evidence="2" id="KW-0805">Transcription regulation</keyword>
<proteinExistence type="inferred from homology"/>
<keyword evidence="7" id="KW-1185">Reference proteome</keyword>
<gene>
    <name evidence="6" type="ORF">DS2_10062</name>
</gene>
<accession>W7QPZ5</accession>
<evidence type="ECO:0000256" key="3">
    <source>
        <dbReference type="ARBA" id="ARBA00023125"/>
    </source>
</evidence>
<dbReference type="SUPFAM" id="SSF53850">
    <property type="entry name" value="Periplasmic binding protein-like II"/>
    <property type="match status" value="1"/>
</dbReference>
<dbReference type="GO" id="GO:0003700">
    <property type="term" value="F:DNA-binding transcription factor activity"/>
    <property type="evidence" value="ECO:0007669"/>
    <property type="project" value="InterPro"/>
</dbReference>
<dbReference type="RefSeq" id="WP_035014629.1">
    <property type="nucleotide sequence ID" value="NZ_ARZY01000017.1"/>
</dbReference>
<feature type="domain" description="HTH lysR-type" evidence="5">
    <location>
        <begin position="6"/>
        <end position="63"/>
    </location>
</feature>
<keyword evidence="3" id="KW-0238">DNA-binding</keyword>
<name>W7QPZ5_9ALTE</name>
<comment type="caution">
    <text evidence="6">The sequence shown here is derived from an EMBL/GenBank/DDBJ whole genome shotgun (WGS) entry which is preliminary data.</text>
</comment>
<evidence type="ECO:0000313" key="6">
    <source>
        <dbReference type="EMBL" id="EWH09963.1"/>
    </source>
</evidence>
<dbReference type="STRING" id="1328313.DS2_10062"/>
<sequence>MSLPKTSIEQWATLIAVHEENSFVAAAERLNKSQSTVSYNIKRLNESLPVPVIKLQGRKAQLTEQGHVLLRKAYGLLDLMNNIEASAHFLSSGWESELTIAIDALVHIPQILERLASFSNQNPQTRLRLLETTLSATDEALFEKTAQLAYVARIPPGFLGTPIGEAEKLLVAHPQHPIFSQPNPLTETELRRYRQIVVRDSGIKRNQDAGWLGAEQRWTVSSFAALIDAVKSRVGFASIPKQFIQAELTTGQLKPVPLQFDNRQVITLYLILAEGENAGPGAKALYQHLKNLPLN</sequence>
<dbReference type="InterPro" id="IPR036390">
    <property type="entry name" value="WH_DNA-bd_sf"/>
</dbReference>
<dbReference type="PANTHER" id="PTHR30126:SF88">
    <property type="entry name" value="TRANSCRIPTIONAL REGULATOR-RELATED"/>
    <property type="match status" value="1"/>
</dbReference>
<dbReference type="Proteomes" id="UP000019276">
    <property type="component" value="Unassembled WGS sequence"/>
</dbReference>
<dbReference type="EMBL" id="ARZY01000017">
    <property type="protein sequence ID" value="EWH09963.1"/>
    <property type="molecule type" value="Genomic_DNA"/>
</dbReference>
<dbReference type="SUPFAM" id="SSF46785">
    <property type="entry name" value="Winged helix' DNA-binding domain"/>
    <property type="match status" value="1"/>
</dbReference>
<dbReference type="PROSITE" id="PS50931">
    <property type="entry name" value="HTH_LYSR"/>
    <property type="match status" value="1"/>
</dbReference>
<dbReference type="Gene3D" id="1.10.10.10">
    <property type="entry name" value="Winged helix-like DNA-binding domain superfamily/Winged helix DNA-binding domain"/>
    <property type="match status" value="1"/>
</dbReference>
<dbReference type="InterPro" id="IPR036388">
    <property type="entry name" value="WH-like_DNA-bd_sf"/>
</dbReference>
<dbReference type="Pfam" id="PF00126">
    <property type="entry name" value="HTH_1"/>
    <property type="match status" value="1"/>
</dbReference>
<keyword evidence="4" id="KW-0804">Transcription</keyword>
<dbReference type="eggNOG" id="COG0583">
    <property type="taxonomic scope" value="Bacteria"/>
</dbReference>
<protein>
    <submittedName>
        <fullName evidence="6">Putative transcriptional regulator</fullName>
    </submittedName>
</protein>
<dbReference type="Pfam" id="PF03466">
    <property type="entry name" value="LysR_substrate"/>
    <property type="match status" value="1"/>
</dbReference>
<comment type="similarity">
    <text evidence="1">Belongs to the LysR transcriptional regulatory family.</text>
</comment>
<dbReference type="GO" id="GO:0000976">
    <property type="term" value="F:transcription cis-regulatory region binding"/>
    <property type="evidence" value="ECO:0007669"/>
    <property type="project" value="TreeGrafter"/>
</dbReference>
<reference evidence="6 7" key="1">
    <citation type="journal article" date="2014" name="Genome Announc.">
        <title>Draft Genome Sequence of the Agar-Degrading Bacterium Catenovulum sp. Strain DS-2, Isolated from Intestines of Haliotis diversicolor.</title>
        <authorList>
            <person name="Shan D."/>
            <person name="Li X."/>
            <person name="Gu Z."/>
            <person name="Wei G."/>
            <person name="Gao Z."/>
            <person name="Shao Z."/>
        </authorList>
    </citation>
    <scope>NUCLEOTIDE SEQUENCE [LARGE SCALE GENOMIC DNA]</scope>
    <source>
        <strain evidence="6 7">DS-2</strain>
    </source>
</reference>
<evidence type="ECO:0000256" key="1">
    <source>
        <dbReference type="ARBA" id="ARBA00009437"/>
    </source>
</evidence>